<protein>
    <recommendedName>
        <fullName evidence="6">2-nitropropane dioxygenase</fullName>
    </recommendedName>
</protein>
<dbReference type="Pfam" id="PF03060">
    <property type="entry name" value="NMO"/>
    <property type="match status" value="1"/>
</dbReference>
<dbReference type="PANTHER" id="PTHR32332">
    <property type="entry name" value="2-NITROPROPANE DIOXYGENASE"/>
    <property type="match status" value="1"/>
</dbReference>
<evidence type="ECO:0008006" key="6">
    <source>
        <dbReference type="Google" id="ProtNLM"/>
    </source>
</evidence>
<evidence type="ECO:0000313" key="5">
    <source>
        <dbReference type="Proteomes" id="UP001271007"/>
    </source>
</evidence>
<evidence type="ECO:0000313" key="4">
    <source>
        <dbReference type="EMBL" id="KAK3045962.1"/>
    </source>
</evidence>
<keyword evidence="5" id="KW-1185">Reference proteome</keyword>
<keyword evidence="1" id="KW-0285">Flavoprotein</keyword>
<proteinExistence type="predicted"/>
<dbReference type="InterPro" id="IPR013785">
    <property type="entry name" value="Aldolase_TIM"/>
</dbReference>
<sequence>MALHTSLPWAKTPLIINAPMGGFAGGALATAVTEAGGLGMIGAVDDMEALDGHLSKVEARLDRVNGLLPIGVGMLPFITKLDAAVSVLQKHRPAVVWFFAARELDHYAEWAERVREALPHSQIWIQVGSVDAALQVAETAKPDAICVQGSDAGGHGYEKGAGIISLVPEVIDAFSARSHHISVVAAGGIVDGRGVAAALSLGAQGVVVGTRFLAAKETRVHPVYQKAVLAASDGGQSTTRSKLFDNLRGPNPWPLAYDGRSLVVESFLEHERGVDIEEIRRKHNEALKGPDAGFGEGGKDGRAAIWAGTGVGMVKEVQPAGEIVEEMRSEAAKVLASVSARL</sequence>
<organism evidence="4 5">
    <name type="scientific">Extremus antarcticus</name>
    <dbReference type="NCBI Taxonomy" id="702011"/>
    <lineage>
        <taxon>Eukaryota</taxon>
        <taxon>Fungi</taxon>
        <taxon>Dikarya</taxon>
        <taxon>Ascomycota</taxon>
        <taxon>Pezizomycotina</taxon>
        <taxon>Dothideomycetes</taxon>
        <taxon>Dothideomycetidae</taxon>
        <taxon>Mycosphaerellales</taxon>
        <taxon>Extremaceae</taxon>
        <taxon>Extremus</taxon>
    </lineage>
</organism>
<dbReference type="AlphaFoldDB" id="A0AAJ0D508"/>
<dbReference type="EMBL" id="JAWDJX010000128">
    <property type="protein sequence ID" value="KAK3045962.1"/>
    <property type="molecule type" value="Genomic_DNA"/>
</dbReference>
<dbReference type="CDD" id="cd04730">
    <property type="entry name" value="NPD_like"/>
    <property type="match status" value="1"/>
</dbReference>
<comment type="caution">
    <text evidence="4">The sequence shown here is derived from an EMBL/GenBank/DDBJ whole genome shotgun (WGS) entry which is preliminary data.</text>
</comment>
<reference evidence="4" key="1">
    <citation type="submission" date="2023-04" db="EMBL/GenBank/DDBJ databases">
        <title>Black Yeasts Isolated from many extreme environments.</title>
        <authorList>
            <person name="Coleine C."/>
            <person name="Stajich J.E."/>
            <person name="Selbmann L."/>
        </authorList>
    </citation>
    <scope>NUCLEOTIDE SEQUENCE</scope>
    <source>
        <strain evidence="4">CCFEE 5312</strain>
    </source>
</reference>
<keyword evidence="3" id="KW-0560">Oxidoreductase</keyword>
<dbReference type="InterPro" id="IPR004136">
    <property type="entry name" value="NMO"/>
</dbReference>
<dbReference type="Gene3D" id="3.20.20.70">
    <property type="entry name" value="Aldolase class I"/>
    <property type="match status" value="1"/>
</dbReference>
<dbReference type="GO" id="GO:0018580">
    <property type="term" value="F:nitronate monooxygenase activity"/>
    <property type="evidence" value="ECO:0007669"/>
    <property type="project" value="InterPro"/>
</dbReference>
<keyword evidence="2" id="KW-0288">FMN</keyword>
<evidence type="ECO:0000256" key="3">
    <source>
        <dbReference type="ARBA" id="ARBA00023002"/>
    </source>
</evidence>
<accession>A0AAJ0D508</accession>
<gene>
    <name evidence="4" type="ORF">LTR09_012505</name>
</gene>
<dbReference type="SUPFAM" id="SSF51412">
    <property type="entry name" value="Inosine monophosphate dehydrogenase (IMPDH)"/>
    <property type="match status" value="1"/>
</dbReference>
<evidence type="ECO:0000256" key="1">
    <source>
        <dbReference type="ARBA" id="ARBA00022630"/>
    </source>
</evidence>
<name>A0AAJ0D508_9PEZI</name>
<evidence type="ECO:0000256" key="2">
    <source>
        <dbReference type="ARBA" id="ARBA00022643"/>
    </source>
</evidence>
<dbReference type="PANTHER" id="PTHR32332:SF34">
    <property type="entry name" value="2-NITROPROPANE DIOXYGENASE FAMILY, PUTATIVE-RELATED"/>
    <property type="match status" value="1"/>
</dbReference>
<dbReference type="Proteomes" id="UP001271007">
    <property type="component" value="Unassembled WGS sequence"/>
</dbReference>